<keyword evidence="5" id="KW-0658">Purine biosynthesis</keyword>
<evidence type="ECO:0000256" key="1">
    <source>
        <dbReference type="ARBA" id="ARBA00004672"/>
    </source>
</evidence>
<dbReference type="InterPro" id="IPR050089">
    <property type="entry name" value="SAICAR_synthetase"/>
</dbReference>
<dbReference type="SUPFAM" id="SSF56104">
    <property type="entry name" value="SAICAR synthase-like"/>
    <property type="match status" value="1"/>
</dbReference>
<keyword evidence="4" id="KW-0547">Nucleotide-binding</keyword>
<evidence type="ECO:0000256" key="4">
    <source>
        <dbReference type="ARBA" id="ARBA00022741"/>
    </source>
</evidence>
<evidence type="ECO:0000256" key="2">
    <source>
        <dbReference type="ARBA" id="ARBA00012217"/>
    </source>
</evidence>
<evidence type="ECO:0000256" key="5">
    <source>
        <dbReference type="ARBA" id="ARBA00022755"/>
    </source>
</evidence>
<proteinExistence type="predicted"/>
<keyword evidence="6" id="KW-0067">ATP-binding</keyword>
<dbReference type="InterPro" id="IPR028923">
    <property type="entry name" value="SAICAR_synt/ADE2_N"/>
</dbReference>
<dbReference type="EMBL" id="UINC01170214">
    <property type="protein sequence ID" value="SVD74150.1"/>
    <property type="molecule type" value="Genomic_DNA"/>
</dbReference>
<dbReference type="GO" id="GO:0006189">
    <property type="term" value="P:'de novo' IMP biosynthetic process"/>
    <property type="evidence" value="ECO:0007669"/>
    <property type="project" value="UniProtKB-UniPathway"/>
</dbReference>
<accession>A0A382XTI5</accession>
<dbReference type="InterPro" id="IPR018236">
    <property type="entry name" value="SAICAR_synthetase_CS"/>
</dbReference>
<dbReference type="PROSITE" id="PS01057">
    <property type="entry name" value="SAICAR_SYNTHETASE_1"/>
    <property type="match status" value="1"/>
</dbReference>
<protein>
    <recommendedName>
        <fullName evidence="2">phosphoribosylaminoimidazolesuccinocarboxamide synthase</fullName>
        <ecNumber evidence="2">6.3.2.6</ecNumber>
    </recommendedName>
</protein>
<evidence type="ECO:0000313" key="8">
    <source>
        <dbReference type="EMBL" id="SVD74150.1"/>
    </source>
</evidence>
<reference evidence="8" key="1">
    <citation type="submission" date="2018-05" db="EMBL/GenBank/DDBJ databases">
        <authorList>
            <person name="Lanie J.A."/>
            <person name="Ng W.-L."/>
            <person name="Kazmierczak K.M."/>
            <person name="Andrzejewski T.M."/>
            <person name="Davidsen T.M."/>
            <person name="Wayne K.J."/>
            <person name="Tettelin H."/>
            <person name="Glass J.I."/>
            <person name="Rusch D."/>
            <person name="Podicherti R."/>
            <person name="Tsui H.-C.T."/>
            <person name="Winkler M.E."/>
        </authorList>
    </citation>
    <scope>NUCLEOTIDE SEQUENCE</scope>
</reference>
<feature type="domain" description="SAICAR synthetase/ADE2 N-terminal" evidence="7">
    <location>
        <begin position="9"/>
        <end position="153"/>
    </location>
</feature>
<dbReference type="Gene3D" id="3.30.200.20">
    <property type="entry name" value="Phosphorylase Kinase, domain 1"/>
    <property type="match status" value="1"/>
</dbReference>
<keyword evidence="3" id="KW-0436">Ligase</keyword>
<comment type="pathway">
    <text evidence="1">Purine metabolism; IMP biosynthesis via de novo pathway; 5-amino-1-(5-phospho-D-ribosyl)imidazole-4-carboxamide from 5-amino-1-(5-phospho-D-ribosyl)imidazole-4-carboxylate: step 1/2.</text>
</comment>
<dbReference type="GO" id="GO:0005524">
    <property type="term" value="F:ATP binding"/>
    <property type="evidence" value="ECO:0007669"/>
    <property type="project" value="UniProtKB-KW"/>
</dbReference>
<evidence type="ECO:0000256" key="6">
    <source>
        <dbReference type="ARBA" id="ARBA00022840"/>
    </source>
</evidence>
<evidence type="ECO:0000256" key="3">
    <source>
        <dbReference type="ARBA" id="ARBA00022598"/>
    </source>
</evidence>
<dbReference type="AlphaFoldDB" id="A0A382XTI5"/>
<dbReference type="GO" id="GO:0004639">
    <property type="term" value="F:phosphoribosylaminoimidazolesuccinocarboxamide synthase activity"/>
    <property type="evidence" value="ECO:0007669"/>
    <property type="project" value="UniProtKB-EC"/>
</dbReference>
<dbReference type="PANTHER" id="PTHR43599:SF3">
    <property type="entry name" value="SI:DKEY-6E2.2"/>
    <property type="match status" value="1"/>
</dbReference>
<dbReference type="Pfam" id="PF01259">
    <property type="entry name" value="SAICAR_synt"/>
    <property type="match status" value="1"/>
</dbReference>
<evidence type="ECO:0000259" key="7">
    <source>
        <dbReference type="Pfam" id="PF01259"/>
    </source>
</evidence>
<name>A0A382XTI5_9ZZZZ</name>
<organism evidence="8">
    <name type="scientific">marine metagenome</name>
    <dbReference type="NCBI Taxonomy" id="408172"/>
    <lineage>
        <taxon>unclassified sequences</taxon>
        <taxon>metagenomes</taxon>
        <taxon>ecological metagenomes</taxon>
    </lineage>
</organism>
<dbReference type="PANTHER" id="PTHR43599">
    <property type="entry name" value="MULTIFUNCTIONAL PROTEIN ADE2"/>
    <property type="match status" value="1"/>
</dbReference>
<dbReference type="UniPathway" id="UPA00074">
    <property type="reaction ID" value="UER00131"/>
</dbReference>
<sequence length="162" mass="19036">MIELEKFDKMYEGKAKILYETSDPNYLIQYFKDDITAGNGEKKDTLAKKGIYNQSICTTIYEYLSECKIDTHLIKSINDREQIVKKLSIFPIEVIIRNHAAGSICRRYNIKKGYKFSSPLLELFYKDDSLNDPLVIDALVTEMGWCNNYELRERYRETDTCR</sequence>
<dbReference type="EC" id="6.3.2.6" evidence="2"/>
<gene>
    <name evidence="8" type="ORF">METZ01_LOCUS427004</name>
</gene>